<dbReference type="PANTHER" id="PTHR33602">
    <property type="entry name" value="REGULATORY PROTEIN RECX FAMILY PROTEIN"/>
    <property type="match status" value="1"/>
</dbReference>
<dbReference type="HAMAP" id="MF_01114">
    <property type="entry name" value="RecX"/>
    <property type="match status" value="1"/>
</dbReference>
<evidence type="ECO:0000256" key="2">
    <source>
        <dbReference type="ARBA" id="ARBA00009695"/>
    </source>
</evidence>
<dbReference type="Pfam" id="PF02631">
    <property type="entry name" value="RecX_HTH2"/>
    <property type="match status" value="1"/>
</dbReference>
<feature type="domain" description="RecX second three-helical" evidence="7">
    <location>
        <begin position="80"/>
        <end position="120"/>
    </location>
</feature>
<evidence type="ECO:0000256" key="6">
    <source>
        <dbReference type="SAM" id="MobiDB-lite"/>
    </source>
</evidence>
<keyword evidence="4 5" id="KW-0963">Cytoplasm</keyword>
<dbReference type="EMBL" id="JACHMO010000001">
    <property type="protein sequence ID" value="MBB5808534.1"/>
    <property type="molecule type" value="Genomic_DNA"/>
</dbReference>
<dbReference type="PANTHER" id="PTHR33602:SF1">
    <property type="entry name" value="REGULATORY PROTEIN RECX FAMILY PROTEIN"/>
    <property type="match status" value="1"/>
</dbReference>
<dbReference type="InterPro" id="IPR053925">
    <property type="entry name" value="RecX_HTH_3rd"/>
</dbReference>
<dbReference type="GO" id="GO:0006282">
    <property type="term" value="P:regulation of DNA repair"/>
    <property type="evidence" value="ECO:0007669"/>
    <property type="project" value="UniProtKB-UniRule"/>
</dbReference>
<proteinExistence type="inferred from homology"/>
<organism evidence="10 11">
    <name type="scientific">Saccharothrix ecbatanensis</name>
    <dbReference type="NCBI Taxonomy" id="1105145"/>
    <lineage>
        <taxon>Bacteria</taxon>
        <taxon>Bacillati</taxon>
        <taxon>Actinomycetota</taxon>
        <taxon>Actinomycetes</taxon>
        <taxon>Pseudonocardiales</taxon>
        <taxon>Pseudonocardiaceae</taxon>
        <taxon>Saccharothrix</taxon>
    </lineage>
</organism>
<name>A0A7W9HU64_9PSEU</name>
<comment type="function">
    <text evidence="5">Modulates RecA activity.</text>
</comment>
<gene>
    <name evidence="5" type="primary">recX</name>
    <name evidence="10" type="ORF">F4560_008302</name>
</gene>
<evidence type="ECO:0000259" key="9">
    <source>
        <dbReference type="Pfam" id="PF21982"/>
    </source>
</evidence>
<evidence type="ECO:0000313" key="10">
    <source>
        <dbReference type="EMBL" id="MBB5808534.1"/>
    </source>
</evidence>
<dbReference type="Pfam" id="PF21981">
    <property type="entry name" value="RecX_HTH3"/>
    <property type="match status" value="1"/>
</dbReference>
<keyword evidence="11" id="KW-1185">Reference proteome</keyword>
<dbReference type="InterPro" id="IPR053924">
    <property type="entry name" value="RecX_HTH_2nd"/>
</dbReference>
<reference evidence="10 11" key="1">
    <citation type="submission" date="2020-08" db="EMBL/GenBank/DDBJ databases">
        <title>Sequencing the genomes of 1000 actinobacteria strains.</title>
        <authorList>
            <person name="Klenk H.-P."/>
        </authorList>
    </citation>
    <scope>NUCLEOTIDE SEQUENCE [LARGE SCALE GENOMIC DNA]</scope>
    <source>
        <strain evidence="10 11">DSM 45486</strain>
    </source>
</reference>
<evidence type="ECO:0000313" key="11">
    <source>
        <dbReference type="Proteomes" id="UP000552097"/>
    </source>
</evidence>
<sequence>MAGRGGRGRGLSRDPSADDTEPVPVDPAKEQRKATDICYALLTARARTRVELKDALLRKGITEPTAELVLAKFDRAGLIDDVAFAEVWVRSRHTYQGLGRRALAMELRRKGVADEVVTEAVAAVDDQAEEDRARDLVRKKLRTMAGLDDTTKIRRLVSALARKGYAEGLAYRIVREELRRAGEDTTTLDDLTQF</sequence>
<dbReference type="Pfam" id="PF21982">
    <property type="entry name" value="RecX_HTH1"/>
    <property type="match status" value="1"/>
</dbReference>
<dbReference type="GO" id="GO:0005737">
    <property type="term" value="C:cytoplasm"/>
    <property type="evidence" value="ECO:0007669"/>
    <property type="project" value="UniProtKB-SubCell"/>
</dbReference>
<feature type="domain" description="RecX first three-helical" evidence="9">
    <location>
        <begin position="35"/>
        <end position="72"/>
    </location>
</feature>
<comment type="similarity">
    <text evidence="2 5">Belongs to the RecX family.</text>
</comment>
<accession>A0A7W9HU64</accession>
<dbReference type="RefSeq" id="WP_184928422.1">
    <property type="nucleotide sequence ID" value="NZ_JACHMO010000001.1"/>
</dbReference>
<evidence type="ECO:0000256" key="5">
    <source>
        <dbReference type="HAMAP-Rule" id="MF_01114"/>
    </source>
</evidence>
<evidence type="ECO:0000256" key="4">
    <source>
        <dbReference type="ARBA" id="ARBA00022490"/>
    </source>
</evidence>
<protein>
    <recommendedName>
        <fullName evidence="3 5">Regulatory protein RecX</fullName>
    </recommendedName>
</protein>
<dbReference type="Proteomes" id="UP000552097">
    <property type="component" value="Unassembled WGS sequence"/>
</dbReference>
<dbReference type="AlphaFoldDB" id="A0A7W9HU64"/>
<evidence type="ECO:0000256" key="1">
    <source>
        <dbReference type="ARBA" id="ARBA00004496"/>
    </source>
</evidence>
<feature type="region of interest" description="Disordered" evidence="6">
    <location>
        <begin position="1"/>
        <end position="30"/>
    </location>
</feature>
<comment type="subcellular location">
    <subcellularLocation>
        <location evidence="1 5">Cytoplasm</location>
    </subcellularLocation>
</comment>
<comment type="caution">
    <text evidence="10">The sequence shown here is derived from an EMBL/GenBank/DDBJ whole genome shotgun (WGS) entry which is preliminary data.</text>
</comment>
<dbReference type="InterPro" id="IPR036388">
    <property type="entry name" value="WH-like_DNA-bd_sf"/>
</dbReference>
<evidence type="ECO:0000259" key="8">
    <source>
        <dbReference type="Pfam" id="PF21981"/>
    </source>
</evidence>
<dbReference type="Gene3D" id="1.10.10.10">
    <property type="entry name" value="Winged helix-like DNA-binding domain superfamily/Winged helix DNA-binding domain"/>
    <property type="match status" value="2"/>
</dbReference>
<evidence type="ECO:0000256" key="3">
    <source>
        <dbReference type="ARBA" id="ARBA00018111"/>
    </source>
</evidence>
<dbReference type="InterPro" id="IPR003783">
    <property type="entry name" value="Regulatory_RecX"/>
</dbReference>
<feature type="domain" description="RecX third three-helical" evidence="8">
    <location>
        <begin position="129"/>
        <end position="173"/>
    </location>
</feature>
<dbReference type="InterPro" id="IPR053926">
    <property type="entry name" value="RecX_HTH_1st"/>
</dbReference>
<evidence type="ECO:0000259" key="7">
    <source>
        <dbReference type="Pfam" id="PF02631"/>
    </source>
</evidence>